<evidence type="ECO:0000259" key="2">
    <source>
        <dbReference type="Pfam" id="PF01425"/>
    </source>
</evidence>
<evidence type="ECO:0000313" key="4">
    <source>
        <dbReference type="Proteomes" id="UP000321058"/>
    </source>
</evidence>
<comment type="caution">
    <text evidence="3">The sequence shown here is derived from an EMBL/GenBank/DDBJ whole genome shotgun (WGS) entry which is preliminary data.</text>
</comment>
<dbReference type="GO" id="GO:0003824">
    <property type="term" value="F:catalytic activity"/>
    <property type="evidence" value="ECO:0007669"/>
    <property type="project" value="InterPro"/>
</dbReference>
<dbReference type="InterPro" id="IPR023631">
    <property type="entry name" value="Amidase_dom"/>
</dbReference>
<dbReference type="EMBL" id="BKAJ01000097">
    <property type="protein sequence ID" value="GEP58281.1"/>
    <property type="molecule type" value="Genomic_DNA"/>
</dbReference>
<organism evidence="3 4">
    <name type="scientific">Reyranella soli</name>
    <dbReference type="NCBI Taxonomy" id="1230389"/>
    <lineage>
        <taxon>Bacteria</taxon>
        <taxon>Pseudomonadati</taxon>
        <taxon>Pseudomonadota</taxon>
        <taxon>Alphaproteobacteria</taxon>
        <taxon>Hyphomicrobiales</taxon>
        <taxon>Reyranellaceae</taxon>
        <taxon>Reyranella</taxon>
    </lineage>
</organism>
<dbReference type="InterPro" id="IPR000120">
    <property type="entry name" value="Amidase"/>
</dbReference>
<dbReference type="Gene3D" id="3.90.1300.10">
    <property type="entry name" value="Amidase signature (AS) domain"/>
    <property type="match status" value="1"/>
</dbReference>
<dbReference type="Proteomes" id="UP000321058">
    <property type="component" value="Unassembled WGS sequence"/>
</dbReference>
<dbReference type="Pfam" id="PF01425">
    <property type="entry name" value="Amidase"/>
    <property type="match status" value="1"/>
</dbReference>
<dbReference type="AlphaFoldDB" id="A0A512NH63"/>
<dbReference type="InterPro" id="IPR036928">
    <property type="entry name" value="AS_sf"/>
</dbReference>
<evidence type="ECO:0000256" key="1">
    <source>
        <dbReference type="ARBA" id="ARBA00009199"/>
    </source>
</evidence>
<gene>
    <name evidence="3" type="ORF">RSO01_54470</name>
</gene>
<evidence type="ECO:0000313" key="3">
    <source>
        <dbReference type="EMBL" id="GEP58281.1"/>
    </source>
</evidence>
<name>A0A512NH63_9HYPH</name>
<keyword evidence="4" id="KW-1185">Reference proteome</keyword>
<accession>A0A512NH63</accession>
<dbReference type="PANTHER" id="PTHR11895">
    <property type="entry name" value="TRANSAMIDASE"/>
    <property type="match status" value="1"/>
</dbReference>
<proteinExistence type="inferred from homology"/>
<comment type="similarity">
    <text evidence="1">Belongs to the amidase family.</text>
</comment>
<reference evidence="3 4" key="1">
    <citation type="submission" date="2019-07" db="EMBL/GenBank/DDBJ databases">
        <title>Whole genome shotgun sequence of Reyranella soli NBRC 108950.</title>
        <authorList>
            <person name="Hosoyama A."/>
            <person name="Uohara A."/>
            <person name="Ohji S."/>
            <person name="Ichikawa N."/>
        </authorList>
    </citation>
    <scope>NUCLEOTIDE SEQUENCE [LARGE SCALE GENOMIC DNA]</scope>
    <source>
        <strain evidence="3 4">NBRC 108950</strain>
    </source>
</reference>
<feature type="domain" description="Amidase" evidence="2">
    <location>
        <begin position="40"/>
        <end position="460"/>
    </location>
</feature>
<dbReference type="SUPFAM" id="SSF75304">
    <property type="entry name" value="Amidase signature (AS) enzymes"/>
    <property type="match status" value="1"/>
</dbReference>
<dbReference type="PANTHER" id="PTHR11895:SF7">
    <property type="entry name" value="GLUTAMYL-TRNA(GLN) AMIDOTRANSFERASE SUBUNIT A, MITOCHONDRIAL"/>
    <property type="match status" value="1"/>
</dbReference>
<protein>
    <submittedName>
        <fullName evidence="3">Amidase</fullName>
    </submittedName>
</protein>
<sequence length="486" mass="52070">MSQLHNLGTHEKRMSDHPSTWISASELTTLYARKVLSPVDLIDAMVERASRLQPSLNAFVLIDGDGARAAAKDSEARWLKGQPLSALDGVPTTIKDTTPVKGWPTRYGSHATDETAAGENAPIVDRFQAAGLILLGKTTTPEFGWKALTDSPLQGTTRNPWNLKHSPGGSSGGASALTAAGINPFNHGNDGGGSIRIPAAHTGLVGLKPSYGRIAQYPADAPFADVISQGVLARSVLDTALALNTTAGPDPRDWRSLPADRRDYTVGLDDGVRGWRIGLSLDFGHVKADAEVRELVAEAARHFEALGAHVEDVGPLIEPLQNSFEPLWIGSFATRLRQIPTQLHGKLDPGFRAAAEKGLAITLADYARSYEAKSKLARDLALWHRKYDLLLAPVTPTAAPPVETLYNSDAFPRWTKGAPYTLPCNLTGQPAASMPAGLTKAGLPVGIQLIGPPRADHLVLRAMRAYEGSCGWTWPQQRVVETLTAL</sequence>